<keyword evidence="1" id="KW-0472">Membrane</keyword>
<evidence type="ECO:0000256" key="1">
    <source>
        <dbReference type="SAM" id="Phobius"/>
    </source>
</evidence>
<feature type="transmembrane region" description="Helical" evidence="1">
    <location>
        <begin position="226"/>
        <end position="245"/>
    </location>
</feature>
<gene>
    <name evidence="2" type="ORF">DWB61_01505</name>
</gene>
<dbReference type="OrthoDB" id="1115611at2"/>
<feature type="transmembrane region" description="Helical" evidence="1">
    <location>
        <begin position="257"/>
        <end position="276"/>
    </location>
</feature>
<feature type="transmembrane region" description="Helical" evidence="1">
    <location>
        <begin position="57"/>
        <end position="75"/>
    </location>
</feature>
<evidence type="ECO:0000313" key="2">
    <source>
        <dbReference type="EMBL" id="RRG24720.1"/>
    </source>
</evidence>
<keyword evidence="1" id="KW-0812">Transmembrane</keyword>
<comment type="caution">
    <text evidence="2">The sequence shown here is derived from an EMBL/GenBank/DDBJ whole genome shotgun (WGS) entry which is preliminary data.</text>
</comment>
<accession>A0A425Y890</accession>
<keyword evidence="1" id="KW-1133">Transmembrane helix</keyword>
<proteinExistence type="predicted"/>
<protein>
    <recommendedName>
        <fullName evidence="4">Glycosyltransferase RgtA/B/C/D-like domain-containing protein</fullName>
    </recommendedName>
</protein>
<dbReference type="Proteomes" id="UP000285794">
    <property type="component" value="Unassembled WGS sequence"/>
</dbReference>
<feature type="transmembrane region" description="Helical" evidence="1">
    <location>
        <begin position="12"/>
        <end position="29"/>
    </location>
</feature>
<evidence type="ECO:0000313" key="3">
    <source>
        <dbReference type="Proteomes" id="UP000285794"/>
    </source>
</evidence>
<reference evidence="2 3" key="1">
    <citation type="submission" date="2018-07" db="EMBL/GenBank/DDBJ databases">
        <title>Draft genome sequence of Ancylomarina sp. M1P.</title>
        <authorList>
            <person name="Yadav S."/>
            <person name="Villanueva L."/>
            <person name="Damste J.S.S."/>
        </authorList>
    </citation>
    <scope>NUCLEOTIDE SEQUENCE [LARGE SCALE GENOMIC DNA]</scope>
    <source>
        <strain evidence="2 3">M1P</strain>
    </source>
</reference>
<keyword evidence="3" id="KW-1185">Reference proteome</keyword>
<feature type="transmembrane region" description="Helical" evidence="1">
    <location>
        <begin position="141"/>
        <end position="170"/>
    </location>
</feature>
<feature type="transmembrane region" description="Helical" evidence="1">
    <location>
        <begin position="95"/>
        <end position="121"/>
    </location>
</feature>
<feature type="transmembrane region" description="Helical" evidence="1">
    <location>
        <begin position="306"/>
        <end position="324"/>
    </location>
</feature>
<feature type="transmembrane region" description="Helical" evidence="1">
    <location>
        <begin position="282"/>
        <end position="299"/>
    </location>
</feature>
<dbReference type="EMBL" id="QQWG01000001">
    <property type="protein sequence ID" value="RRG24720.1"/>
    <property type="molecule type" value="Genomic_DNA"/>
</dbReference>
<feature type="transmembrane region" description="Helical" evidence="1">
    <location>
        <begin position="177"/>
        <end position="197"/>
    </location>
</feature>
<organism evidence="2 3">
    <name type="scientific">Ancylomarina euxinus</name>
    <dbReference type="NCBI Taxonomy" id="2283627"/>
    <lineage>
        <taxon>Bacteria</taxon>
        <taxon>Pseudomonadati</taxon>
        <taxon>Bacteroidota</taxon>
        <taxon>Bacteroidia</taxon>
        <taxon>Marinilabiliales</taxon>
        <taxon>Marinifilaceae</taxon>
        <taxon>Ancylomarina</taxon>
    </lineage>
</organism>
<dbReference type="AlphaFoldDB" id="A0A425Y890"/>
<evidence type="ECO:0008006" key="4">
    <source>
        <dbReference type="Google" id="ProtNLM"/>
    </source>
</evidence>
<dbReference type="RefSeq" id="WP_125029127.1">
    <property type="nucleotide sequence ID" value="NZ_JAPXVP010000001.1"/>
</dbReference>
<sequence>MLLKVLRRRSPIYFILIPIIALLLWLNAFQNPVLLAEYSSQMPLYQSILCILNCNPLYLNIFGYLLILIISYSLIQLNEQFIFIKQRTDLPSALFILLASCATLANGLHPALISALFLLLSLNRVFKIYHGSQSIASSFDVGLLIGLASLFYLPTSLAFIWFVWSLIILGSFRLREFLGGLLGFITPLFFICCWYFWQGNLEDFLEHSKMIFSSHEHLESFSITQILFWGFLTLLSLISIFFTIWGFEEKRVRSRKYLIIIVALFITSVASCILFPSSILAQTLIAAVPLSYIFSYFFVMNRNTKISEILFAILVAGCIILTIMR</sequence>
<name>A0A425Y890_9BACT</name>